<feature type="domain" description="Nucleoporin POM152 first Ig-like" evidence="5">
    <location>
        <begin position="226"/>
        <end position="337"/>
    </location>
</feature>
<dbReference type="Pfam" id="PF24312">
    <property type="entry name" value="Ig-like_POM152"/>
    <property type="match status" value="2"/>
</dbReference>
<keyword evidence="1" id="KW-0812">Transmembrane</keyword>
<dbReference type="PANTHER" id="PTHR28206">
    <property type="entry name" value="NUCLEOPORIN POM152"/>
    <property type="match status" value="1"/>
</dbReference>
<dbReference type="Pfam" id="PF24097">
    <property type="entry name" value="TMD_POM152"/>
    <property type="match status" value="1"/>
</dbReference>
<feature type="domain" description="Nucleoporin POM152 Ig-like" evidence="4">
    <location>
        <begin position="823"/>
        <end position="900"/>
    </location>
</feature>
<keyword evidence="1" id="KW-0472">Membrane</keyword>
<dbReference type="InterPro" id="IPR056541">
    <property type="entry name" value="Ig-like_POM152"/>
</dbReference>
<keyword evidence="8" id="KW-1185">Reference proteome</keyword>
<keyword evidence="1" id="KW-1133">Transmembrane helix</keyword>
<dbReference type="PANTHER" id="PTHR28206:SF1">
    <property type="entry name" value="NUCLEOPORIN POM152"/>
    <property type="match status" value="1"/>
</dbReference>
<dbReference type="InterPro" id="IPR056544">
    <property type="entry name" value="Ig_POM152"/>
</dbReference>
<dbReference type="Pfam" id="PF23664">
    <property type="entry name" value="Ig_Pom152"/>
    <property type="match status" value="2"/>
</dbReference>
<evidence type="ECO:0000259" key="4">
    <source>
        <dbReference type="Pfam" id="PF24312"/>
    </source>
</evidence>
<gene>
    <name evidence="7" type="ORF">BASA50_002546</name>
</gene>
<accession>A0ABQ8FP55</accession>
<dbReference type="InterPro" id="IPR056542">
    <property type="entry name" value="Ig-like_POM152_1st"/>
</dbReference>
<dbReference type="InterPro" id="IPR056540">
    <property type="entry name" value="TMD_POM152"/>
</dbReference>
<proteinExistence type="predicted"/>
<feature type="domain" description="Nucleoporin POM152 N-terminal transmembrane" evidence="3">
    <location>
        <begin position="6"/>
        <end position="132"/>
    </location>
</feature>
<feature type="domain" description="Nucleoporin POM152 immunoglobulin-like" evidence="2">
    <location>
        <begin position="609"/>
        <end position="724"/>
    </location>
</feature>
<dbReference type="InterPro" id="IPR056543">
    <property type="entry name" value="Ig-like_POM152_9th"/>
</dbReference>
<dbReference type="Pfam" id="PF24527">
    <property type="entry name" value="Ig-like_Pom152_9"/>
    <property type="match status" value="1"/>
</dbReference>
<evidence type="ECO:0000256" key="1">
    <source>
        <dbReference type="SAM" id="Phobius"/>
    </source>
</evidence>
<reference evidence="7 8" key="1">
    <citation type="submission" date="2021-02" db="EMBL/GenBank/DDBJ databases">
        <title>Variation within the Batrachochytrium salamandrivorans European outbreak.</title>
        <authorList>
            <person name="Kelly M."/>
            <person name="Pasmans F."/>
            <person name="Shea T.P."/>
            <person name="Munoz J.F."/>
            <person name="Carranza S."/>
            <person name="Cuomo C.A."/>
            <person name="Martel A."/>
        </authorList>
    </citation>
    <scope>NUCLEOTIDE SEQUENCE [LARGE SCALE GENOMIC DNA]</scope>
    <source>
        <strain evidence="7 8">AMFP18/2</strain>
    </source>
</reference>
<name>A0ABQ8FP55_9FUNG</name>
<evidence type="ECO:0000313" key="8">
    <source>
        <dbReference type="Proteomes" id="UP001648503"/>
    </source>
</evidence>
<feature type="domain" description="Nucleoporin POM152 Ig-like" evidence="4">
    <location>
        <begin position="517"/>
        <end position="602"/>
    </location>
</feature>
<feature type="transmembrane region" description="Helical" evidence="1">
    <location>
        <begin position="84"/>
        <end position="101"/>
    </location>
</feature>
<sequence>MARLLDPVTQRRAALCGFLLCQAVKIASVLHSAQAADPSLLAAYSASVLTDLPTFNRQPPSQLHQYKQLFLGPWLQPTVLDLDASHLLLWCALDLAFLVALRWARIPWLTLSMCGSLTVLVALWGFNTGIIAIIASTFGHAAWEMAAAATTISAVGNIHAAALTTMNTAAMASNTDTAKPAGSPLLFGPGRQAYSSDRPRINVDAILNSSYIIGSHTVNVRPPVIAKINPNSTVFCVMDGDRKPLIRIPLLIKGSPPFKLDYEVLLADTDSVKLFKGVDITIKDAVSAILRPDGSLQELIHDPNAAKMSQRRVGLYALHASAIGIYRLLSVREASGEPGKVVPNKYTQIVHCPVASWSWSESNKKSTDDDPVKSFDKCVDEEFTATVSVYGIAPLTVMLIKKVGNAESVLTIDAAEFVQTSMPQLVSNKVSMTNLDTDTAALVQRGKRISTTIPITFKVDRDVPHVFRIGRVIDGLNNTVTYTTQSLLKLPDSFQTSADIHLKTSGDLFVVNGHAHPQVRFVEDNIVKIRPGGQSALSVLLTGSAPFNLSLDRSSSDGEISHVNVAVAENGNTDLQITDPGSYSLVSVSDRFCMGSVQLPSICFAQYVLPPTMLLSSEQIEEKCLGAVGANINLTFTGEPPFWVDYVKERSLINPHQGGAESQPLERQNVPISNILNPRHSMTLSPKETGIYRYVFKRVGDANYPEGIHLDDLSITQIIHPHSSASFESKNTRYVRCINDTVDLSVNVRGTGPWTLVYFVVHNSQRTRYSVPVSLEKPNISITIDSLHTAGLYLIDLTEITDVNGCKETIGLSGVSIDVLAQRPTVNFQTTKPVHVIEGSRASLPISVSGKGPFEITYRGADSAIQTTRNGRDLEIFGAGVFELLSIRDAFCQGHAVEPRQLEVIQVPKPTLTIQSDTKLERTTCLFSHDGVHLNLVGKPPFQVEYQHTYMEQHGSTPVVNTKKIDTSADTFPLVFDTSKPGRHVYHIVSISDANYRSKVALQGIEIRCRVDRPPTVQFVDPGDHVYQCTTQKHRDQIRLGVKLSGIPPFHIEFDRLHDSLPRRHKNVSLNTSMLTASPDTQSWISEINAGTLDMAGRYTFTLGSVVDGTGCAAATPIDRDAQIPRLATTTPSKSPGKSAGSTTPITADMLTTSIHLADQAKITSANNPPVICVGDVLAYNFQGSPPFTVGYTIDGVVQPDVVVADPMMTLWVGAPGVITITKVCNGMACCDHDVGSDPAMRTLVKGLPKAIVDGGEDTIDDIREGDASEVHVEFIGEPPFSFTYTHAKGSAAVRGTAQGEFITNSVSNVMDHHWRLSTSLEGVFRVTAVHDRFCGYPRIIQTMLGANVIIKGI</sequence>
<feature type="domain" description="Nucleoporin POM152 ninth Ig-like" evidence="6">
    <location>
        <begin position="1162"/>
        <end position="1228"/>
    </location>
</feature>
<evidence type="ECO:0000259" key="3">
    <source>
        <dbReference type="Pfam" id="PF24097"/>
    </source>
</evidence>
<evidence type="ECO:0000259" key="2">
    <source>
        <dbReference type="Pfam" id="PF23664"/>
    </source>
</evidence>
<dbReference type="InterPro" id="IPR037701">
    <property type="entry name" value="Pom152"/>
</dbReference>
<comment type="caution">
    <text evidence="7">The sequence shown here is derived from an EMBL/GenBank/DDBJ whole genome shotgun (WGS) entry which is preliminary data.</text>
</comment>
<dbReference type="EMBL" id="JAFCIX010000047">
    <property type="protein sequence ID" value="KAH6600154.1"/>
    <property type="molecule type" value="Genomic_DNA"/>
</dbReference>
<evidence type="ECO:0000259" key="6">
    <source>
        <dbReference type="Pfam" id="PF24527"/>
    </source>
</evidence>
<evidence type="ECO:0000313" key="7">
    <source>
        <dbReference type="EMBL" id="KAH6600154.1"/>
    </source>
</evidence>
<dbReference type="Pfam" id="PF24519">
    <property type="entry name" value="Ig-like_Pom152_1"/>
    <property type="match status" value="1"/>
</dbReference>
<evidence type="ECO:0000259" key="5">
    <source>
        <dbReference type="Pfam" id="PF24519"/>
    </source>
</evidence>
<organism evidence="7 8">
    <name type="scientific">Batrachochytrium salamandrivorans</name>
    <dbReference type="NCBI Taxonomy" id="1357716"/>
    <lineage>
        <taxon>Eukaryota</taxon>
        <taxon>Fungi</taxon>
        <taxon>Fungi incertae sedis</taxon>
        <taxon>Chytridiomycota</taxon>
        <taxon>Chytridiomycota incertae sedis</taxon>
        <taxon>Chytridiomycetes</taxon>
        <taxon>Rhizophydiales</taxon>
        <taxon>Rhizophydiales incertae sedis</taxon>
        <taxon>Batrachochytrium</taxon>
    </lineage>
</organism>
<feature type="transmembrane region" description="Helical" evidence="1">
    <location>
        <begin position="108"/>
        <end position="126"/>
    </location>
</feature>
<dbReference type="Proteomes" id="UP001648503">
    <property type="component" value="Unassembled WGS sequence"/>
</dbReference>
<protein>
    <submittedName>
        <fullName evidence="7">Uncharacterized protein</fullName>
    </submittedName>
</protein>
<feature type="domain" description="Nucleoporin POM152 immunoglobulin-like" evidence="2">
    <location>
        <begin position="907"/>
        <end position="1008"/>
    </location>
</feature>